<sequence length="400" mass="45285">MADIRSFIKEKEKRERNREEYKKKIALHKLASFYRILAVIFVLVAVAVFFIVRYKRHVYTDYDIIASVPRENVSGATDIRLNDAFLTYSKDGVHCTDTRGNVKWNQTYEIQDVKLSVSGNTVAIGDYNGRSIYIADSEKLLGEITTTMPIRDVAVAANGDVAAVLADVDLTWLNVYDSNGKQKKEGRTHMDDSGYPMSLSFSPNGELLCVAYVYVDAGVLKTNVAFYDFSPVGDNISDFLASTWSYTDLLVPYVQFVNDTTAFAVGDSRLMIYGGAHKPAPLVEHLFDREVRSVFHSDRYVGLVFNADNNENRYQIDVYDTQDATAGAKSFYFDVDYTDIFFSRDTLTIYNETECQIFTMDGTEKYHGNFAKTVRLMLPVGNAYKYLLVTDDTIDTIQLK</sequence>
<evidence type="ECO:0000313" key="3">
    <source>
        <dbReference type="Proteomes" id="UP000236311"/>
    </source>
</evidence>
<dbReference type="EMBL" id="OFSM01000006">
    <property type="protein sequence ID" value="SOY28628.1"/>
    <property type="molecule type" value="Genomic_DNA"/>
</dbReference>
<dbReference type="Gene3D" id="2.130.10.10">
    <property type="entry name" value="YVTN repeat-like/Quinoprotein amine dehydrogenase"/>
    <property type="match status" value="1"/>
</dbReference>
<dbReference type="Pfam" id="PF18975">
    <property type="entry name" value="DUF5711"/>
    <property type="match status" value="1"/>
</dbReference>
<keyword evidence="3" id="KW-1185">Reference proteome</keyword>
<evidence type="ECO:0000313" key="2">
    <source>
        <dbReference type="EMBL" id="SOY28628.1"/>
    </source>
</evidence>
<dbReference type="SUPFAM" id="SSF82171">
    <property type="entry name" value="DPP6 N-terminal domain-like"/>
    <property type="match status" value="1"/>
</dbReference>
<dbReference type="InterPro" id="IPR015943">
    <property type="entry name" value="WD40/YVTN_repeat-like_dom_sf"/>
</dbReference>
<feature type="transmembrane region" description="Helical" evidence="1">
    <location>
        <begin position="32"/>
        <end position="52"/>
    </location>
</feature>
<dbReference type="RefSeq" id="WP_103238730.1">
    <property type="nucleotide sequence ID" value="NZ_CANRXC010000078.1"/>
</dbReference>
<reference evidence="2 3" key="1">
    <citation type="submission" date="2018-01" db="EMBL/GenBank/DDBJ databases">
        <authorList>
            <person name="Gaut B.S."/>
            <person name="Morton B.R."/>
            <person name="Clegg M.T."/>
            <person name="Duvall M.R."/>
        </authorList>
    </citation>
    <scope>NUCLEOTIDE SEQUENCE [LARGE SCALE GENOMIC DNA]</scope>
    <source>
        <strain evidence="2">GP69</strain>
    </source>
</reference>
<name>A0A2K4ZDU2_9FIRM</name>
<dbReference type="Proteomes" id="UP000236311">
    <property type="component" value="Unassembled WGS sequence"/>
</dbReference>
<keyword evidence="1" id="KW-0812">Transmembrane</keyword>
<keyword evidence="1" id="KW-0472">Membrane</keyword>
<dbReference type="OrthoDB" id="1779345at2"/>
<organism evidence="2 3">
    <name type="scientific">Acetatifactor muris</name>
    <dbReference type="NCBI Taxonomy" id="879566"/>
    <lineage>
        <taxon>Bacteria</taxon>
        <taxon>Bacillati</taxon>
        <taxon>Bacillota</taxon>
        <taxon>Clostridia</taxon>
        <taxon>Lachnospirales</taxon>
        <taxon>Lachnospiraceae</taxon>
        <taxon>Acetatifactor</taxon>
    </lineage>
</organism>
<gene>
    <name evidence="2" type="ORF">AMURIS_01338</name>
</gene>
<dbReference type="InterPro" id="IPR043765">
    <property type="entry name" value="DUF5711"/>
</dbReference>
<dbReference type="AlphaFoldDB" id="A0A2K4ZDU2"/>
<evidence type="ECO:0008006" key="4">
    <source>
        <dbReference type="Google" id="ProtNLM"/>
    </source>
</evidence>
<protein>
    <recommendedName>
        <fullName evidence="4">WD40 repeat domain-containing protein</fullName>
    </recommendedName>
</protein>
<accession>A0A2K4ZDU2</accession>
<proteinExistence type="predicted"/>
<evidence type="ECO:0000256" key="1">
    <source>
        <dbReference type="SAM" id="Phobius"/>
    </source>
</evidence>
<keyword evidence="1" id="KW-1133">Transmembrane helix</keyword>